<sequence>RVFVGQARRLGCGVQPRRHSASIGSRCRSNGRDRFGATEPDQFSATPPSLSPSPPNSSTQAASLSFSSPTMPRHSSPSDATGWPLVEPSQLTSRTQESAVRSTLGVVINQSHRHSNHQLLPLLPSRPPVFIDSFVQLLLLRPATKSGGKHATATVEEAVFGTGTKDFIVAVYRSRVVRSTSDDPVYDTEFIHKSISLNQARALMLRLSVYIIQPENRERSWPLGEIDLGQLGQAGLSSDVEVGQCLSLTRPLSGLNIAQVSRERTTFNLNSNYSCHPFCNFVNE</sequence>
<feature type="compositionally biased region" description="Low complexity" evidence="1">
    <location>
        <begin position="56"/>
        <end position="68"/>
    </location>
</feature>
<comment type="caution">
    <text evidence="2">The sequence shown here is derived from an EMBL/GenBank/DDBJ whole genome shotgun (WGS) entry which is preliminary data.</text>
</comment>
<feature type="region of interest" description="Disordered" evidence="1">
    <location>
        <begin position="13"/>
        <end position="97"/>
    </location>
</feature>
<evidence type="ECO:0000313" key="2">
    <source>
        <dbReference type="EMBL" id="VEL21268.1"/>
    </source>
</evidence>
<dbReference type="Proteomes" id="UP000784294">
    <property type="component" value="Unassembled WGS sequence"/>
</dbReference>
<feature type="non-terminal residue" evidence="2">
    <location>
        <position position="284"/>
    </location>
</feature>
<evidence type="ECO:0000313" key="3">
    <source>
        <dbReference type="Proteomes" id="UP000784294"/>
    </source>
</evidence>
<feature type="compositionally biased region" description="Polar residues" evidence="1">
    <location>
        <begin position="69"/>
        <end position="79"/>
    </location>
</feature>
<name>A0A448WVI0_9PLAT</name>
<protein>
    <recommendedName>
        <fullName evidence="4">C2 domain-containing protein</fullName>
    </recommendedName>
</protein>
<dbReference type="AlphaFoldDB" id="A0A448WVI0"/>
<dbReference type="EMBL" id="CAAALY010050447">
    <property type="protein sequence ID" value="VEL21268.1"/>
    <property type="molecule type" value="Genomic_DNA"/>
</dbReference>
<organism evidence="2 3">
    <name type="scientific">Protopolystoma xenopodis</name>
    <dbReference type="NCBI Taxonomy" id="117903"/>
    <lineage>
        <taxon>Eukaryota</taxon>
        <taxon>Metazoa</taxon>
        <taxon>Spiralia</taxon>
        <taxon>Lophotrochozoa</taxon>
        <taxon>Platyhelminthes</taxon>
        <taxon>Monogenea</taxon>
        <taxon>Polyopisthocotylea</taxon>
        <taxon>Polystomatidea</taxon>
        <taxon>Polystomatidae</taxon>
        <taxon>Protopolystoma</taxon>
    </lineage>
</organism>
<reference evidence="2" key="1">
    <citation type="submission" date="2018-11" db="EMBL/GenBank/DDBJ databases">
        <authorList>
            <consortium name="Pathogen Informatics"/>
        </authorList>
    </citation>
    <scope>NUCLEOTIDE SEQUENCE</scope>
</reference>
<keyword evidence="3" id="KW-1185">Reference proteome</keyword>
<evidence type="ECO:0000256" key="1">
    <source>
        <dbReference type="SAM" id="MobiDB-lite"/>
    </source>
</evidence>
<gene>
    <name evidence="2" type="ORF">PXEA_LOCUS14708</name>
</gene>
<proteinExistence type="predicted"/>
<accession>A0A448WVI0</accession>
<evidence type="ECO:0008006" key="4">
    <source>
        <dbReference type="Google" id="ProtNLM"/>
    </source>
</evidence>